<dbReference type="SUPFAM" id="SSF101148">
    <property type="entry name" value="Plant invertase/pectin methylesterase inhibitor"/>
    <property type="match status" value="1"/>
</dbReference>
<keyword evidence="7" id="KW-1185">Reference proteome</keyword>
<accession>A0AA88A0N7</accession>
<proteinExistence type="inferred from homology"/>
<keyword evidence="2" id="KW-1015">Disulfide bond</keyword>
<evidence type="ECO:0000256" key="3">
    <source>
        <dbReference type="ARBA" id="ARBA00038471"/>
    </source>
</evidence>
<dbReference type="Gene3D" id="1.20.140.40">
    <property type="entry name" value="Invertase/pectin methylesterase inhibitor family protein"/>
    <property type="match status" value="1"/>
</dbReference>
<dbReference type="InterPro" id="IPR052421">
    <property type="entry name" value="PCW_Enzyme_Inhibitor"/>
</dbReference>
<keyword evidence="1 4" id="KW-0732">Signal</keyword>
<dbReference type="AlphaFoldDB" id="A0AA88A0N7"/>
<feature type="domain" description="Pectinesterase inhibitor" evidence="5">
    <location>
        <begin position="32"/>
        <end position="177"/>
    </location>
</feature>
<dbReference type="PANTHER" id="PTHR36710">
    <property type="entry name" value="PECTINESTERASE INHIBITOR-LIKE"/>
    <property type="match status" value="1"/>
</dbReference>
<reference evidence="6" key="1">
    <citation type="submission" date="2023-07" db="EMBL/GenBank/DDBJ databases">
        <title>draft genome sequence of fig (Ficus carica).</title>
        <authorList>
            <person name="Takahashi T."/>
            <person name="Nishimura K."/>
        </authorList>
    </citation>
    <scope>NUCLEOTIDE SEQUENCE</scope>
</reference>
<evidence type="ECO:0000256" key="4">
    <source>
        <dbReference type="SAM" id="SignalP"/>
    </source>
</evidence>
<comment type="caution">
    <text evidence="6">The sequence shown here is derived from an EMBL/GenBank/DDBJ whole genome shotgun (WGS) entry which is preliminary data.</text>
</comment>
<evidence type="ECO:0000256" key="2">
    <source>
        <dbReference type="ARBA" id="ARBA00023157"/>
    </source>
</evidence>
<organism evidence="6 7">
    <name type="scientific">Ficus carica</name>
    <name type="common">Common fig</name>
    <dbReference type="NCBI Taxonomy" id="3494"/>
    <lineage>
        <taxon>Eukaryota</taxon>
        <taxon>Viridiplantae</taxon>
        <taxon>Streptophyta</taxon>
        <taxon>Embryophyta</taxon>
        <taxon>Tracheophyta</taxon>
        <taxon>Spermatophyta</taxon>
        <taxon>Magnoliopsida</taxon>
        <taxon>eudicotyledons</taxon>
        <taxon>Gunneridae</taxon>
        <taxon>Pentapetalae</taxon>
        <taxon>rosids</taxon>
        <taxon>fabids</taxon>
        <taxon>Rosales</taxon>
        <taxon>Moraceae</taxon>
        <taxon>Ficeae</taxon>
        <taxon>Ficus</taxon>
    </lineage>
</organism>
<sequence length="187" mass="20800">MASSRPYSMLLPLMVITTCTVRPTSTAGTDPGTQELIERICHQMEEFGFCNKTFNENLESPSANLVDLTRITVEQAVTNATNTHNFILQLLKNVTSTVDKNALIACENSYNIVLKSMQDARVAFNSKDYDSMMISEMVTPRAEASCEITFRTPPTPLNPLIDRNRQMRILIAMALVTVHTLITSPPS</sequence>
<feature type="signal peptide" evidence="4">
    <location>
        <begin position="1"/>
        <end position="26"/>
    </location>
</feature>
<gene>
    <name evidence="6" type="ORF">TIFTF001_013264</name>
</gene>
<dbReference type="EMBL" id="BTGU01000017">
    <property type="protein sequence ID" value="GMN44072.1"/>
    <property type="molecule type" value="Genomic_DNA"/>
</dbReference>
<dbReference type="InterPro" id="IPR035513">
    <property type="entry name" value="Invertase/methylesterase_inhib"/>
</dbReference>
<evidence type="ECO:0000313" key="6">
    <source>
        <dbReference type="EMBL" id="GMN44072.1"/>
    </source>
</evidence>
<dbReference type="GO" id="GO:0046910">
    <property type="term" value="F:pectinesterase inhibitor activity"/>
    <property type="evidence" value="ECO:0007669"/>
    <property type="project" value="InterPro"/>
</dbReference>
<dbReference type="InterPro" id="IPR006501">
    <property type="entry name" value="Pectinesterase_inhib_dom"/>
</dbReference>
<dbReference type="Proteomes" id="UP001187192">
    <property type="component" value="Unassembled WGS sequence"/>
</dbReference>
<dbReference type="NCBIfam" id="TIGR01614">
    <property type="entry name" value="PME_inhib"/>
    <property type="match status" value="1"/>
</dbReference>
<evidence type="ECO:0000256" key="1">
    <source>
        <dbReference type="ARBA" id="ARBA00022729"/>
    </source>
</evidence>
<comment type="similarity">
    <text evidence="3">Belongs to the PMEI family.</text>
</comment>
<dbReference type="SMART" id="SM00856">
    <property type="entry name" value="PMEI"/>
    <property type="match status" value="1"/>
</dbReference>
<feature type="chain" id="PRO_5041676481" description="Pectinesterase inhibitor domain-containing protein" evidence="4">
    <location>
        <begin position="27"/>
        <end position="187"/>
    </location>
</feature>
<dbReference type="InterPro" id="IPR034086">
    <property type="entry name" value="PMEI_plant"/>
</dbReference>
<protein>
    <recommendedName>
        <fullName evidence="5">Pectinesterase inhibitor domain-containing protein</fullName>
    </recommendedName>
</protein>
<dbReference type="Pfam" id="PF04043">
    <property type="entry name" value="PMEI"/>
    <property type="match status" value="1"/>
</dbReference>
<name>A0AA88A0N7_FICCA</name>
<dbReference type="PANTHER" id="PTHR36710:SF1">
    <property type="entry name" value="F14J9.2 PROTEIN"/>
    <property type="match status" value="1"/>
</dbReference>
<evidence type="ECO:0000259" key="5">
    <source>
        <dbReference type="SMART" id="SM00856"/>
    </source>
</evidence>
<dbReference type="CDD" id="cd15797">
    <property type="entry name" value="PMEI"/>
    <property type="match status" value="1"/>
</dbReference>
<evidence type="ECO:0000313" key="7">
    <source>
        <dbReference type="Proteomes" id="UP001187192"/>
    </source>
</evidence>